<dbReference type="eggNOG" id="COG3463">
    <property type="taxonomic scope" value="Bacteria"/>
</dbReference>
<evidence type="ECO:0000313" key="3">
    <source>
        <dbReference type="Proteomes" id="UP000030652"/>
    </source>
</evidence>
<evidence type="ECO:0000313" key="2">
    <source>
        <dbReference type="EMBL" id="KHE92954.1"/>
    </source>
</evidence>
<keyword evidence="1" id="KW-0812">Transmembrane</keyword>
<accession>A0A0B0EK45</accession>
<feature type="transmembrane region" description="Helical" evidence="1">
    <location>
        <begin position="80"/>
        <end position="101"/>
    </location>
</feature>
<dbReference type="Proteomes" id="UP000030652">
    <property type="component" value="Unassembled WGS sequence"/>
</dbReference>
<comment type="caution">
    <text evidence="2">The sequence shown here is derived from an EMBL/GenBank/DDBJ whole genome shotgun (WGS) entry which is preliminary data.</text>
</comment>
<feature type="transmembrane region" description="Helical" evidence="1">
    <location>
        <begin position="121"/>
        <end position="143"/>
    </location>
</feature>
<sequence length="454" mass="52200">MKEGKKIGLFTIMLCVFWFYFAYRVLLPYVTSGEHAQLDAGHFRRYSYLGSSMGEIVSTLFLHPVFVLKKILILEKLGYVVLLLLPVCFVSLFHIPTFFVGFSLAVANMLSTNIFQSSIRFYYTATITPFVFISCVYGLRFLLNKRGFMIKVAEKINPKIILSKPCFIYGFSSVILFSSIAGTVLYGPLPYSFDPYSDEFLVKNEGVEIVKEMLKTVPPDASVSAANNLGAHICNREKAFLFPFHHGEEPEYVIVNLAKPYYGTRLLREKFDAKLKELLFQRDYGVFYFKDGYTILKKGYKDKSGIKNIALTTDKPAHIVDVELNNEIDFWGYTLNAPVIRPKIPFRIIYFWKASNETDYNYNMLIKFVDESGKIVFQQDHEAVYGLYPTSSWNNKESISEAYWIELPITVNPGTYRIYVGIVDKIKQKTESIEKEFQGLHDLKKVGTIIVQKF</sequence>
<feature type="transmembrane region" description="Helical" evidence="1">
    <location>
        <begin position="7"/>
        <end position="26"/>
    </location>
</feature>
<protein>
    <submittedName>
        <fullName evidence="2">Uncharacterized protein</fullName>
    </submittedName>
</protein>
<proteinExistence type="predicted"/>
<feature type="transmembrane region" description="Helical" evidence="1">
    <location>
        <begin position="46"/>
        <end position="68"/>
    </location>
</feature>
<dbReference type="AlphaFoldDB" id="A0A0B0EK45"/>
<name>A0A0B0EK45_9BACT</name>
<evidence type="ECO:0000256" key="1">
    <source>
        <dbReference type="SAM" id="Phobius"/>
    </source>
</evidence>
<reference evidence="2 3" key="1">
    <citation type="submission" date="2014-10" db="EMBL/GenBank/DDBJ databases">
        <title>Draft genome of anammox bacterium scalindua brodae, obtained using differential coverage binning of sequence data from two enrichment reactors.</title>
        <authorList>
            <person name="Speth D.R."/>
            <person name="Russ L."/>
            <person name="Kartal B."/>
            <person name="Op den Camp H.J."/>
            <person name="Dutilh B.E."/>
            <person name="Jetten M.S."/>
        </authorList>
    </citation>
    <scope>NUCLEOTIDE SEQUENCE [LARGE SCALE GENOMIC DNA]</scope>
    <source>
        <strain evidence="2">RU1</strain>
    </source>
</reference>
<dbReference type="InterPro" id="IPR018650">
    <property type="entry name" value="STSV1_Orf64"/>
</dbReference>
<dbReference type="Pfam" id="PF09852">
    <property type="entry name" value="DUF2079"/>
    <property type="match status" value="1"/>
</dbReference>
<dbReference type="EMBL" id="JRYO01000085">
    <property type="protein sequence ID" value="KHE92954.1"/>
    <property type="molecule type" value="Genomic_DNA"/>
</dbReference>
<feature type="transmembrane region" description="Helical" evidence="1">
    <location>
        <begin position="166"/>
        <end position="189"/>
    </location>
</feature>
<keyword evidence="1" id="KW-0472">Membrane</keyword>
<gene>
    <name evidence="2" type="ORF">SCABRO_01343</name>
</gene>
<keyword evidence="1" id="KW-1133">Transmembrane helix</keyword>
<organism evidence="2 3">
    <name type="scientific">Candidatus Scalindua brodae</name>
    <dbReference type="NCBI Taxonomy" id="237368"/>
    <lineage>
        <taxon>Bacteria</taxon>
        <taxon>Pseudomonadati</taxon>
        <taxon>Planctomycetota</taxon>
        <taxon>Candidatus Brocadiia</taxon>
        <taxon>Candidatus Brocadiales</taxon>
        <taxon>Candidatus Scalinduaceae</taxon>
        <taxon>Candidatus Scalindua</taxon>
    </lineage>
</organism>